<dbReference type="EMBL" id="LSRX01003919">
    <property type="protein sequence ID" value="OLP74318.1"/>
    <property type="molecule type" value="Genomic_DNA"/>
</dbReference>
<gene>
    <name evidence="1" type="ORF">AK812_SmicGene46179</name>
</gene>
<name>A0A1Q9BUG0_SYMMI</name>
<dbReference type="Proteomes" id="UP000186817">
    <property type="component" value="Unassembled WGS sequence"/>
</dbReference>
<proteinExistence type="predicted"/>
<keyword evidence="2" id="KW-1185">Reference proteome</keyword>
<feature type="non-terminal residue" evidence="1">
    <location>
        <position position="1"/>
    </location>
</feature>
<dbReference type="AlphaFoldDB" id="A0A1Q9BUG0"/>
<accession>A0A1Q9BUG0</accession>
<reference evidence="1 2" key="1">
    <citation type="submission" date="2016-02" db="EMBL/GenBank/DDBJ databases">
        <title>Genome analysis of coral dinoflagellate symbionts highlights evolutionary adaptations to a symbiotic lifestyle.</title>
        <authorList>
            <person name="Aranda M."/>
            <person name="Li Y."/>
            <person name="Liew Y.J."/>
            <person name="Baumgarten S."/>
            <person name="Simakov O."/>
            <person name="Wilson M."/>
            <person name="Piel J."/>
            <person name="Ashoor H."/>
            <person name="Bougouffa S."/>
            <person name="Bajic V.B."/>
            <person name="Ryu T."/>
            <person name="Ravasi T."/>
            <person name="Bayer T."/>
            <person name="Micklem G."/>
            <person name="Kim H."/>
            <person name="Bhak J."/>
            <person name="Lajeunesse T.C."/>
            <person name="Voolstra C.R."/>
        </authorList>
    </citation>
    <scope>NUCLEOTIDE SEQUENCE [LARGE SCALE GENOMIC DNA]</scope>
    <source>
        <strain evidence="1 2">CCMP2467</strain>
    </source>
</reference>
<protein>
    <submittedName>
        <fullName evidence="1">Uncharacterized protein</fullName>
    </submittedName>
</protein>
<evidence type="ECO:0000313" key="2">
    <source>
        <dbReference type="Proteomes" id="UP000186817"/>
    </source>
</evidence>
<evidence type="ECO:0000313" key="1">
    <source>
        <dbReference type="EMBL" id="OLP74318.1"/>
    </source>
</evidence>
<organism evidence="1 2">
    <name type="scientific">Symbiodinium microadriaticum</name>
    <name type="common">Dinoflagellate</name>
    <name type="synonym">Zooxanthella microadriatica</name>
    <dbReference type="NCBI Taxonomy" id="2951"/>
    <lineage>
        <taxon>Eukaryota</taxon>
        <taxon>Sar</taxon>
        <taxon>Alveolata</taxon>
        <taxon>Dinophyceae</taxon>
        <taxon>Suessiales</taxon>
        <taxon>Symbiodiniaceae</taxon>
        <taxon>Symbiodinium</taxon>
    </lineage>
</organism>
<sequence length="31" mass="3394">GVKAEMMLSMSALVLRFAYNQGIVCAYAEQV</sequence>
<comment type="caution">
    <text evidence="1">The sequence shown here is derived from an EMBL/GenBank/DDBJ whole genome shotgun (WGS) entry which is preliminary data.</text>
</comment>